<sequence length="375" mass="42681">MPKHKFTTIFLFPTTETDIADRNGKIEKAYPKEEGKYVFQGFKSLLMNNEESREDLLWLPFRQILMDRSSWKKKLSCLAILYLTCMMNHRMLHEILEQFVNQSFSFTKRMVGGRLSWFIMFQVSICMKCWMQHKVAPIGDILKCKLYLSWRIYQPAATSFGLCTIEASDPQCRSAVKRVLKLKLIVICLSDGDNRDPSKTSVKASSAAILARLLVMNTNSLAQLASEPSTCLLLQITSIPVQENILLCLIDIWFDKVCNVSSIQKKTIGLALSIILTLRLPQVIDKLDQIFEYHKAPTILFQSLKVKVDGGTSDEREAYNTVFKASASGFECSNVLIIREKLQARSGKCKKDEILEQTSFSFVSLSFMSSFVSIK</sequence>
<evidence type="ECO:0000259" key="1">
    <source>
        <dbReference type="Pfam" id="PF25758"/>
    </source>
</evidence>
<organism evidence="2 3">
    <name type="scientific">Stylosanthes scabra</name>
    <dbReference type="NCBI Taxonomy" id="79078"/>
    <lineage>
        <taxon>Eukaryota</taxon>
        <taxon>Viridiplantae</taxon>
        <taxon>Streptophyta</taxon>
        <taxon>Embryophyta</taxon>
        <taxon>Tracheophyta</taxon>
        <taxon>Spermatophyta</taxon>
        <taxon>Magnoliopsida</taxon>
        <taxon>eudicotyledons</taxon>
        <taxon>Gunneridae</taxon>
        <taxon>Pentapetalae</taxon>
        <taxon>rosids</taxon>
        <taxon>fabids</taxon>
        <taxon>Fabales</taxon>
        <taxon>Fabaceae</taxon>
        <taxon>Papilionoideae</taxon>
        <taxon>50 kb inversion clade</taxon>
        <taxon>dalbergioids sensu lato</taxon>
        <taxon>Dalbergieae</taxon>
        <taxon>Pterocarpus clade</taxon>
        <taxon>Stylosanthes</taxon>
    </lineage>
</organism>
<keyword evidence="3" id="KW-1185">Reference proteome</keyword>
<name>A0ABU6ZG67_9FABA</name>
<accession>A0ABU6ZG67</accession>
<reference evidence="2 3" key="1">
    <citation type="journal article" date="2023" name="Plants (Basel)">
        <title>Bridging the Gap: Combining Genomics and Transcriptomics Approaches to Understand Stylosanthes scabra, an Orphan Legume from the Brazilian Caatinga.</title>
        <authorList>
            <person name="Ferreira-Neto J.R.C."/>
            <person name="da Silva M.D."/>
            <person name="Binneck E."/>
            <person name="de Melo N.F."/>
            <person name="da Silva R.H."/>
            <person name="de Melo A.L.T.M."/>
            <person name="Pandolfi V."/>
            <person name="Bustamante F.O."/>
            <person name="Brasileiro-Vidal A.C."/>
            <person name="Benko-Iseppon A.M."/>
        </authorList>
    </citation>
    <scope>NUCLEOTIDE SEQUENCE [LARGE SCALE GENOMIC DNA]</scope>
    <source>
        <tissue evidence="2">Leaves</tissue>
    </source>
</reference>
<dbReference type="InterPro" id="IPR058669">
    <property type="entry name" value="TPR_IPO7/11-like"/>
</dbReference>
<dbReference type="Pfam" id="PF25758">
    <property type="entry name" value="TPR_IPO11"/>
    <property type="match status" value="1"/>
</dbReference>
<dbReference type="EMBL" id="JASCZI010272198">
    <property type="protein sequence ID" value="MED6220964.1"/>
    <property type="molecule type" value="Genomic_DNA"/>
</dbReference>
<dbReference type="Proteomes" id="UP001341840">
    <property type="component" value="Unassembled WGS sequence"/>
</dbReference>
<evidence type="ECO:0000313" key="2">
    <source>
        <dbReference type="EMBL" id="MED6220964.1"/>
    </source>
</evidence>
<proteinExistence type="predicted"/>
<gene>
    <name evidence="2" type="ORF">PIB30_049850</name>
</gene>
<feature type="domain" description="Importin-7/11-like TPR repeats" evidence="1">
    <location>
        <begin position="193"/>
        <end position="292"/>
    </location>
</feature>
<protein>
    <recommendedName>
        <fullName evidence="1">Importin-7/11-like TPR repeats domain-containing protein</fullName>
    </recommendedName>
</protein>
<comment type="caution">
    <text evidence="2">The sequence shown here is derived from an EMBL/GenBank/DDBJ whole genome shotgun (WGS) entry which is preliminary data.</text>
</comment>
<evidence type="ECO:0000313" key="3">
    <source>
        <dbReference type="Proteomes" id="UP001341840"/>
    </source>
</evidence>